<dbReference type="Pfam" id="PF03379">
    <property type="entry name" value="CcmB"/>
    <property type="match status" value="1"/>
</dbReference>
<feature type="transmembrane region" description="Helical" evidence="8">
    <location>
        <begin position="176"/>
        <end position="197"/>
    </location>
</feature>
<accession>A0A133U3A6</accession>
<keyword evidence="3" id="KW-0813">Transport</keyword>
<proteinExistence type="inferred from homology"/>
<organism evidence="9 10">
    <name type="scientific">candidate division MSBL1 archaeon SCGC-AAA259B11</name>
    <dbReference type="NCBI Taxonomy" id="1698260"/>
    <lineage>
        <taxon>Archaea</taxon>
        <taxon>Methanobacteriati</taxon>
        <taxon>Methanobacteriota</taxon>
        <taxon>candidate division MSBL1</taxon>
    </lineage>
</organism>
<dbReference type="GO" id="GO:0005886">
    <property type="term" value="C:plasma membrane"/>
    <property type="evidence" value="ECO:0007669"/>
    <property type="project" value="TreeGrafter"/>
</dbReference>
<protein>
    <recommendedName>
        <fullName evidence="11">Cytochrome C biogenesis protein</fullName>
    </recommendedName>
</protein>
<dbReference type="GO" id="GO:0017004">
    <property type="term" value="P:cytochrome complex assembly"/>
    <property type="evidence" value="ECO:0007669"/>
    <property type="project" value="UniProtKB-KW"/>
</dbReference>
<evidence type="ECO:0000256" key="3">
    <source>
        <dbReference type="ARBA" id="ARBA00022448"/>
    </source>
</evidence>
<evidence type="ECO:0000256" key="4">
    <source>
        <dbReference type="ARBA" id="ARBA00022692"/>
    </source>
</evidence>
<evidence type="ECO:0000256" key="1">
    <source>
        <dbReference type="ARBA" id="ARBA00004141"/>
    </source>
</evidence>
<dbReference type="EMBL" id="LHXK01000092">
    <property type="protein sequence ID" value="KXA88667.1"/>
    <property type="molecule type" value="Genomic_DNA"/>
</dbReference>
<sequence length="198" mass="21764">MLMFALLVILAFRFAFGDGDVKPNQISSIMWSTFLFTGLFALFNSFSREKDTQCLEGLLLCPGDRGGIYLGKMISTLIQIYVVELFGVAMMEIFFQFEFLTHVFPLLVILFIGSIALVSAGTIISAISVSADNRELVLPILFIPLVLLTVVVPVVSTTSGVLSGDPLSLYSDYLELLVGFSVIYIALALILFDEVIVR</sequence>
<keyword evidence="10" id="KW-1185">Reference proteome</keyword>
<feature type="transmembrane region" description="Helical" evidence="8">
    <location>
        <begin position="27"/>
        <end position="46"/>
    </location>
</feature>
<evidence type="ECO:0000256" key="7">
    <source>
        <dbReference type="ARBA" id="ARBA00023136"/>
    </source>
</evidence>
<dbReference type="GO" id="GO:1903607">
    <property type="term" value="P:cytochrome c biosynthetic process"/>
    <property type="evidence" value="ECO:0007669"/>
    <property type="project" value="TreeGrafter"/>
</dbReference>
<feature type="transmembrane region" description="Helical" evidence="8">
    <location>
        <begin position="103"/>
        <end position="124"/>
    </location>
</feature>
<evidence type="ECO:0008006" key="11">
    <source>
        <dbReference type="Google" id="ProtNLM"/>
    </source>
</evidence>
<comment type="caution">
    <text evidence="9">The sequence shown here is derived from an EMBL/GenBank/DDBJ whole genome shotgun (WGS) entry which is preliminary data.</text>
</comment>
<keyword evidence="6 8" id="KW-1133">Transmembrane helix</keyword>
<dbReference type="Proteomes" id="UP000070184">
    <property type="component" value="Unassembled WGS sequence"/>
</dbReference>
<feature type="transmembrane region" description="Helical" evidence="8">
    <location>
        <begin position="136"/>
        <end position="156"/>
    </location>
</feature>
<evidence type="ECO:0000313" key="10">
    <source>
        <dbReference type="Proteomes" id="UP000070184"/>
    </source>
</evidence>
<dbReference type="InterPro" id="IPR003544">
    <property type="entry name" value="Cyt_c_biogenesis_CcmB"/>
</dbReference>
<evidence type="ECO:0000256" key="8">
    <source>
        <dbReference type="SAM" id="Phobius"/>
    </source>
</evidence>
<reference evidence="9 10" key="1">
    <citation type="journal article" date="2016" name="Sci. Rep.">
        <title>Metabolic traits of an uncultured archaeal lineage -MSBL1- from brine pools of the Red Sea.</title>
        <authorList>
            <person name="Mwirichia R."/>
            <person name="Alam I."/>
            <person name="Rashid M."/>
            <person name="Vinu M."/>
            <person name="Ba-Alawi W."/>
            <person name="Anthony Kamau A."/>
            <person name="Kamanda Ngugi D."/>
            <person name="Goker M."/>
            <person name="Klenk H.P."/>
            <person name="Bajic V."/>
            <person name="Stingl U."/>
        </authorList>
    </citation>
    <scope>NUCLEOTIDE SEQUENCE [LARGE SCALE GENOMIC DNA]</scope>
    <source>
        <strain evidence="9">SCGC-AAA259B11</strain>
    </source>
</reference>
<evidence type="ECO:0000256" key="2">
    <source>
        <dbReference type="ARBA" id="ARBA00010544"/>
    </source>
</evidence>
<dbReference type="GO" id="GO:0015232">
    <property type="term" value="F:heme transmembrane transporter activity"/>
    <property type="evidence" value="ECO:0007669"/>
    <property type="project" value="InterPro"/>
</dbReference>
<feature type="transmembrane region" description="Helical" evidence="8">
    <location>
        <begin position="78"/>
        <end position="97"/>
    </location>
</feature>
<keyword evidence="7 8" id="KW-0472">Membrane</keyword>
<dbReference type="PANTHER" id="PTHR30070">
    <property type="entry name" value="HEME EXPORTER PROTEIN B"/>
    <property type="match status" value="1"/>
</dbReference>
<evidence type="ECO:0000256" key="6">
    <source>
        <dbReference type="ARBA" id="ARBA00022989"/>
    </source>
</evidence>
<keyword evidence="5" id="KW-0201">Cytochrome c-type biogenesis</keyword>
<dbReference type="PANTHER" id="PTHR30070:SF1">
    <property type="entry name" value="CYTOCHROME C BIOGENESIS B-RELATED"/>
    <property type="match status" value="1"/>
</dbReference>
<keyword evidence="4 8" id="KW-0812">Transmembrane</keyword>
<comment type="subcellular location">
    <subcellularLocation>
        <location evidence="1">Membrane</location>
        <topology evidence="1">Multi-pass membrane protein</topology>
    </subcellularLocation>
</comment>
<name>A0A133U3A6_9EURY</name>
<gene>
    <name evidence="9" type="ORF">AKJ61_04445</name>
</gene>
<dbReference type="AlphaFoldDB" id="A0A133U3A6"/>
<evidence type="ECO:0000256" key="5">
    <source>
        <dbReference type="ARBA" id="ARBA00022748"/>
    </source>
</evidence>
<comment type="similarity">
    <text evidence="2">Belongs to the CcmB/CycW/HelB family.</text>
</comment>
<evidence type="ECO:0000313" key="9">
    <source>
        <dbReference type="EMBL" id="KXA88667.1"/>
    </source>
</evidence>